<dbReference type="CDD" id="cd05233">
    <property type="entry name" value="SDR_c"/>
    <property type="match status" value="1"/>
</dbReference>
<comment type="similarity">
    <text evidence="1">Belongs to the short-chain dehydrogenases/reductases (SDR) family.</text>
</comment>
<accession>A0A6I3LMQ0</accession>
<dbReference type="SUPFAM" id="SSF51735">
    <property type="entry name" value="NAD(P)-binding Rossmann-fold domains"/>
    <property type="match status" value="1"/>
</dbReference>
<organism evidence="3 4">
    <name type="scientific">Myroides albus</name>
    <dbReference type="NCBI Taxonomy" id="2562892"/>
    <lineage>
        <taxon>Bacteria</taxon>
        <taxon>Pseudomonadati</taxon>
        <taxon>Bacteroidota</taxon>
        <taxon>Flavobacteriia</taxon>
        <taxon>Flavobacteriales</taxon>
        <taxon>Flavobacteriaceae</taxon>
        <taxon>Myroides</taxon>
    </lineage>
</organism>
<dbReference type="InterPro" id="IPR036291">
    <property type="entry name" value="NAD(P)-bd_dom_sf"/>
</dbReference>
<dbReference type="PANTHER" id="PTHR43391">
    <property type="entry name" value="RETINOL DEHYDROGENASE-RELATED"/>
    <property type="match status" value="1"/>
</dbReference>
<comment type="caution">
    <text evidence="3">The sequence shown here is derived from an EMBL/GenBank/DDBJ whole genome shotgun (WGS) entry which is preliminary data.</text>
</comment>
<dbReference type="PRINTS" id="PR00081">
    <property type="entry name" value="GDHRDH"/>
</dbReference>
<evidence type="ECO:0000256" key="1">
    <source>
        <dbReference type="ARBA" id="ARBA00006484"/>
    </source>
</evidence>
<name>A0A6I3LMQ0_9FLAO</name>
<dbReference type="InterPro" id="IPR002347">
    <property type="entry name" value="SDR_fam"/>
</dbReference>
<dbReference type="Proteomes" id="UP000438760">
    <property type="component" value="Unassembled WGS sequence"/>
</dbReference>
<evidence type="ECO:0000313" key="3">
    <source>
        <dbReference type="EMBL" id="MTG98766.1"/>
    </source>
</evidence>
<sequence>MKHKRFLVYGVSKGLGNAIINSIPEDDDKVFGVSRSKPLQTKGDFVWIPADLSKPEEAVLKIKETIHDTTLDCIIYNVGIWEQTAFSEEYDFEGCSFKEIDSIVQTNITACIMGLQAFIANLRLSSNAKIILIGSTWGLENHKGSEVAFSATKFALRGIVHSLRESLRKDKIGITILNLGYLATEFDISVPTEEVIEETQGALIPLFDVISAIKFVLSTTNASCVKEITIPAMLDENV</sequence>
<dbReference type="Pfam" id="PF00106">
    <property type="entry name" value="adh_short"/>
    <property type="match status" value="1"/>
</dbReference>
<dbReference type="PANTHER" id="PTHR43391:SF94">
    <property type="entry name" value="OXIDOREDUCTASE-RELATED"/>
    <property type="match status" value="1"/>
</dbReference>
<evidence type="ECO:0000313" key="4">
    <source>
        <dbReference type="Proteomes" id="UP000438760"/>
    </source>
</evidence>
<proteinExistence type="inferred from homology"/>
<dbReference type="Gene3D" id="3.40.50.720">
    <property type="entry name" value="NAD(P)-binding Rossmann-like Domain"/>
    <property type="match status" value="1"/>
</dbReference>
<evidence type="ECO:0000256" key="2">
    <source>
        <dbReference type="ARBA" id="ARBA00023002"/>
    </source>
</evidence>
<dbReference type="AlphaFoldDB" id="A0A6I3LMQ0"/>
<gene>
    <name evidence="3" type="ORF">GJV76_11600</name>
</gene>
<dbReference type="RefSeq" id="WP_155092787.1">
    <property type="nucleotide sequence ID" value="NZ_WMJX01000028.1"/>
</dbReference>
<keyword evidence="2" id="KW-0560">Oxidoreductase</keyword>
<protein>
    <submittedName>
        <fullName evidence="3">SDR family NAD(P)-dependent oxidoreductase</fullName>
    </submittedName>
</protein>
<dbReference type="OrthoDB" id="822355at2"/>
<reference evidence="3 4" key="1">
    <citation type="submission" date="2019-11" db="EMBL/GenBank/DDBJ databases">
        <title>Genome of Strain BIT-d1.</title>
        <authorList>
            <person name="Yang Y."/>
        </authorList>
    </citation>
    <scope>NUCLEOTIDE SEQUENCE [LARGE SCALE GENOMIC DNA]</scope>
    <source>
        <strain evidence="3 4">BIT-d1</strain>
    </source>
</reference>
<dbReference type="GO" id="GO:0016491">
    <property type="term" value="F:oxidoreductase activity"/>
    <property type="evidence" value="ECO:0007669"/>
    <property type="project" value="UniProtKB-KW"/>
</dbReference>
<dbReference type="EMBL" id="WMJX01000028">
    <property type="protein sequence ID" value="MTG98766.1"/>
    <property type="molecule type" value="Genomic_DNA"/>
</dbReference>
<keyword evidence="4" id="KW-1185">Reference proteome</keyword>